<organism evidence="1 2">
    <name type="scientific">Strawberry lethal yellows phytoplasma (CPA) str. NZSb11</name>
    <dbReference type="NCBI Taxonomy" id="980422"/>
    <lineage>
        <taxon>Bacteria</taxon>
        <taxon>Bacillati</taxon>
        <taxon>Mycoplasmatota</taxon>
        <taxon>Mollicutes</taxon>
        <taxon>Acholeplasmatales</taxon>
        <taxon>Acholeplasmataceae</taxon>
        <taxon>Candidatus Phytoplasma</taxon>
        <taxon>16SrXII (Stolbur group)</taxon>
    </lineage>
</organism>
<dbReference type="PATRIC" id="fig|980422.3.peg.483"/>
<gene>
    <name evidence="1" type="ORF">SLY_0527</name>
</gene>
<dbReference type="AlphaFoldDB" id="R4RPR1"/>
<dbReference type="Proteomes" id="UP000013941">
    <property type="component" value="Chromosome"/>
</dbReference>
<reference evidence="1 2" key="1">
    <citation type="journal article" date="2013" name="BMC Genomics">
        <title>Comparison of the complete genome sequence of two closely related isolates of 'Candidatus Phytoplasma australiense' reveals genome plasticity.</title>
        <authorList>
            <person name="Andersen M.T."/>
            <person name="Liefting L.W."/>
            <person name="Havukkala I."/>
            <person name="Beever R.E."/>
        </authorList>
    </citation>
    <scope>NUCLEOTIDE SEQUENCE [LARGE SCALE GENOMIC DNA]</scope>
    <source>
        <strain evidence="1 2">NZSb11</strain>
    </source>
</reference>
<dbReference type="EMBL" id="CP002548">
    <property type="protein sequence ID" value="AGL90446.1"/>
    <property type="molecule type" value="Genomic_DNA"/>
</dbReference>
<sequence length="49" mass="6153">MEIAKKLFWSITHQIKKFIIFFLFLKERKKLTEKMLRLLNVKYLLLYSF</sequence>
<name>R4RPR1_PHYAS</name>
<protein>
    <submittedName>
        <fullName evidence="1">Uncharacterized protein</fullName>
    </submittedName>
</protein>
<keyword evidence="2" id="KW-1185">Reference proteome</keyword>
<evidence type="ECO:0000313" key="2">
    <source>
        <dbReference type="Proteomes" id="UP000013941"/>
    </source>
</evidence>
<evidence type="ECO:0000313" key="1">
    <source>
        <dbReference type="EMBL" id="AGL90446.1"/>
    </source>
</evidence>
<accession>R4RPR1</accession>
<dbReference type="HOGENOM" id="CLU_3141236_0_0_14"/>
<dbReference type="KEGG" id="nzs:SLY_0527"/>
<proteinExistence type="predicted"/>